<dbReference type="AlphaFoldDB" id="A0A812BAT1"/>
<keyword evidence="3 5" id="KW-1133">Transmembrane helix</keyword>
<organism evidence="6 7">
    <name type="scientific">Acanthosepion pharaonis</name>
    <name type="common">Pharaoh cuttlefish</name>
    <name type="synonym">Sepia pharaonis</name>
    <dbReference type="NCBI Taxonomy" id="158019"/>
    <lineage>
        <taxon>Eukaryota</taxon>
        <taxon>Metazoa</taxon>
        <taxon>Spiralia</taxon>
        <taxon>Lophotrochozoa</taxon>
        <taxon>Mollusca</taxon>
        <taxon>Cephalopoda</taxon>
        <taxon>Coleoidea</taxon>
        <taxon>Decapodiformes</taxon>
        <taxon>Sepiida</taxon>
        <taxon>Sepiina</taxon>
        <taxon>Sepiidae</taxon>
        <taxon>Acanthosepion</taxon>
    </lineage>
</organism>
<comment type="caution">
    <text evidence="6">The sequence shown here is derived from an EMBL/GenBank/DDBJ whole genome shotgun (WGS) entry which is preliminary data.</text>
</comment>
<evidence type="ECO:0000256" key="3">
    <source>
        <dbReference type="ARBA" id="ARBA00022989"/>
    </source>
</evidence>
<keyword evidence="2 5" id="KW-0812">Transmembrane</keyword>
<evidence type="ECO:0000256" key="1">
    <source>
        <dbReference type="ARBA" id="ARBA00004141"/>
    </source>
</evidence>
<evidence type="ECO:0000256" key="2">
    <source>
        <dbReference type="ARBA" id="ARBA00022692"/>
    </source>
</evidence>
<dbReference type="GO" id="GO:0016020">
    <property type="term" value="C:membrane"/>
    <property type="evidence" value="ECO:0007669"/>
    <property type="project" value="UniProtKB-SubCell"/>
</dbReference>
<proteinExistence type="predicted"/>
<dbReference type="SUPFAM" id="SSF48652">
    <property type="entry name" value="Tetraspanin"/>
    <property type="match status" value="1"/>
</dbReference>
<dbReference type="InterPro" id="IPR008952">
    <property type="entry name" value="Tetraspanin_EC2_sf"/>
</dbReference>
<dbReference type="OrthoDB" id="10051815at2759"/>
<evidence type="ECO:0000256" key="5">
    <source>
        <dbReference type="SAM" id="Phobius"/>
    </source>
</evidence>
<evidence type="ECO:0000256" key="4">
    <source>
        <dbReference type="ARBA" id="ARBA00023136"/>
    </source>
</evidence>
<dbReference type="Proteomes" id="UP000597762">
    <property type="component" value="Unassembled WGS sequence"/>
</dbReference>
<dbReference type="Gene3D" id="1.10.1450.10">
    <property type="entry name" value="Tetraspanin"/>
    <property type="match status" value="1"/>
</dbReference>
<keyword evidence="7" id="KW-1185">Reference proteome</keyword>
<sequence>MSLSSSELKASIIEYDSNASVQKSMDRLQTAWQCCGFDSYQDYEFNNLFKCSAKGERACGVPPSCCITIEGHFPKLSCGYNVRRNLTMDPQASSYVYTEGCTPHLRSLLVLRLDIVGMVGLGSSIPQIIGFLLGYYFIRRVEEYHVWYRVGAIGSSMSTSS</sequence>
<gene>
    <name evidence="6" type="ORF">SPHA_12289</name>
</gene>
<feature type="transmembrane region" description="Helical" evidence="5">
    <location>
        <begin position="115"/>
        <end position="138"/>
    </location>
</feature>
<protein>
    <submittedName>
        <fullName evidence="6">Uncharacterized protein</fullName>
    </submittedName>
</protein>
<evidence type="ECO:0000313" key="6">
    <source>
        <dbReference type="EMBL" id="CAE1172850.1"/>
    </source>
</evidence>
<keyword evidence="4 5" id="KW-0472">Membrane</keyword>
<accession>A0A812BAT1</accession>
<dbReference type="EMBL" id="CAHIKZ030000411">
    <property type="protein sequence ID" value="CAE1172850.1"/>
    <property type="molecule type" value="Genomic_DNA"/>
</dbReference>
<dbReference type="InterPro" id="IPR018499">
    <property type="entry name" value="Tetraspanin/Peripherin"/>
</dbReference>
<evidence type="ECO:0000313" key="7">
    <source>
        <dbReference type="Proteomes" id="UP000597762"/>
    </source>
</evidence>
<name>A0A812BAT1_ACAPH</name>
<comment type="subcellular location">
    <subcellularLocation>
        <location evidence="1">Membrane</location>
        <topology evidence="1">Multi-pass membrane protein</topology>
    </subcellularLocation>
</comment>
<dbReference type="Pfam" id="PF00335">
    <property type="entry name" value="Tetraspanin"/>
    <property type="match status" value="1"/>
</dbReference>
<reference evidence="6" key="1">
    <citation type="submission" date="2021-01" db="EMBL/GenBank/DDBJ databases">
        <authorList>
            <person name="Li R."/>
            <person name="Bekaert M."/>
        </authorList>
    </citation>
    <scope>NUCLEOTIDE SEQUENCE</scope>
    <source>
        <strain evidence="6">Farmed</strain>
    </source>
</reference>